<accession>A0A7H0GSC3</accession>
<dbReference type="Gene3D" id="2.120.10.30">
    <property type="entry name" value="TolB, C-terminal domain"/>
    <property type="match status" value="1"/>
</dbReference>
<dbReference type="EMBL" id="CP060784">
    <property type="protein sequence ID" value="QNP51189.1"/>
    <property type="molecule type" value="Genomic_DNA"/>
</dbReference>
<gene>
    <name evidence="2" type="ORF">H9L05_13935</name>
</gene>
<proteinExistence type="predicted"/>
<feature type="region of interest" description="Disordered" evidence="1">
    <location>
        <begin position="222"/>
        <end position="245"/>
    </location>
</feature>
<sequence>MLANAQYNFAPSGLKGSSIGQPTSLQFGPDGRLYVAQQAGIIQAFTIKRNAANDYSVTGTEVINIINQIPNHNDNGSLNTSVTSRQVTGILVKGTATTPIIYVTSSDSRIGGPDGDFNLDTNSGIISRLTRSGTSWTKLDLVRGLPRSEENHASNGMQLDEKTNILYVAQGGHTNAGGTSKNFAYTPEYALSAAILSVNLNAIDALPTQGTGNTAYKYNLPTLDDPDRANNPDGSDPFDPFGGNDGLNQAKIVPGGPVQIYSPGYRNAYDLVITKSRRMYTIDNGPNQGWGGYPQNEGTANANNNYVVGEPGSTGPAPTEAQVNNLDNLDYIGNLDTYTPGSYYGGHPNPTRANPSGAGLYTHNGTSGVWRTSKTGTPPLPADWPPVATANPIEGDFKMPGSTQSKDLLTFTASTNGMAEYTASNFGGALQGSLLACSFDGNIVKIALTADGTDVTNPRNTTNKLNEDLPFASGFGSTPLDIVAQGDNDVFPGSVWAITYGSNSITIFEPQDFLVCTGKYDSNDDDLDRYTNADEIDNATQPCSASSMPPDADGDYVSDLNDVDDDNDAIADNIDFFPLDKDNGLTTALPIKYDLFNNSPGTGLFGVGFTGLLSNKTTIYTELYDENNLIAGVL</sequence>
<keyword evidence="3" id="KW-1185">Reference proteome</keyword>
<dbReference type="Proteomes" id="UP000516093">
    <property type="component" value="Chromosome"/>
</dbReference>
<dbReference type="InterPro" id="IPR011042">
    <property type="entry name" value="6-blade_b-propeller_TolB-like"/>
</dbReference>
<dbReference type="KEGG" id="hqi:H9L05_13935"/>
<evidence type="ECO:0000313" key="3">
    <source>
        <dbReference type="Proteomes" id="UP000516093"/>
    </source>
</evidence>
<protein>
    <recommendedName>
        <fullName evidence="4">PQQ-dependent sugar dehydrogenase</fullName>
    </recommendedName>
</protein>
<dbReference type="RefSeq" id="WP_187731481.1">
    <property type="nucleotide sequence ID" value="NZ_CP060784.1"/>
</dbReference>
<reference evidence="2 3" key="1">
    <citation type="submission" date="2020-08" db="EMBL/GenBank/DDBJ databases">
        <title>Genome sequence of Hymenobacter qilianensis JCM 19763T.</title>
        <authorList>
            <person name="Hyun D.-W."/>
            <person name="Bae J.-W."/>
        </authorList>
    </citation>
    <scope>NUCLEOTIDE SEQUENCE [LARGE SCALE GENOMIC DNA]</scope>
    <source>
        <strain evidence="2 3">JCM 19763</strain>
    </source>
</reference>
<dbReference type="AlphaFoldDB" id="A0A7H0GSC3"/>
<evidence type="ECO:0000313" key="2">
    <source>
        <dbReference type="EMBL" id="QNP51189.1"/>
    </source>
</evidence>
<evidence type="ECO:0000256" key="1">
    <source>
        <dbReference type="SAM" id="MobiDB-lite"/>
    </source>
</evidence>
<organism evidence="2 3">
    <name type="scientific">Hymenobacter qilianensis</name>
    <dbReference type="NCBI Taxonomy" id="1385715"/>
    <lineage>
        <taxon>Bacteria</taxon>
        <taxon>Pseudomonadati</taxon>
        <taxon>Bacteroidota</taxon>
        <taxon>Cytophagia</taxon>
        <taxon>Cytophagales</taxon>
        <taxon>Hymenobacteraceae</taxon>
        <taxon>Hymenobacter</taxon>
    </lineage>
</organism>
<name>A0A7H0GSC3_9BACT</name>
<evidence type="ECO:0008006" key="4">
    <source>
        <dbReference type="Google" id="ProtNLM"/>
    </source>
</evidence>